<keyword evidence="1" id="KW-1133">Transmembrane helix</keyword>
<protein>
    <recommendedName>
        <fullName evidence="4">Integral membrane protein</fullName>
    </recommendedName>
</protein>
<dbReference type="EMBL" id="BDCX01000001">
    <property type="protein sequence ID" value="GAT64662.1"/>
    <property type="molecule type" value="Genomic_DNA"/>
</dbReference>
<organism evidence="2 3">
    <name type="scientific">Planomonospora sphaerica</name>
    <dbReference type="NCBI Taxonomy" id="161355"/>
    <lineage>
        <taxon>Bacteria</taxon>
        <taxon>Bacillati</taxon>
        <taxon>Actinomycetota</taxon>
        <taxon>Actinomycetes</taxon>
        <taxon>Streptosporangiales</taxon>
        <taxon>Streptosporangiaceae</taxon>
        <taxon>Planomonospora</taxon>
    </lineage>
</organism>
<evidence type="ECO:0000256" key="1">
    <source>
        <dbReference type="SAM" id="Phobius"/>
    </source>
</evidence>
<feature type="transmembrane region" description="Helical" evidence="1">
    <location>
        <begin position="74"/>
        <end position="96"/>
    </location>
</feature>
<feature type="transmembrane region" description="Helical" evidence="1">
    <location>
        <begin position="7"/>
        <end position="24"/>
    </location>
</feature>
<keyword evidence="3" id="KW-1185">Reference proteome</keyword>
<comment type="caution">
    <text evidence="2">The sequence shown here is derived from an EMBL/GenBank/DDBJ whole genome shotgun (WGS) entry which is preliminary data.</text>
</comment>
<keyword evidence="1" id="KW-0472">Membrane</keyword>
<dbReference type="STRING" id="161355.PS9374_00293"/>
<proteinExistence type="predicted"/>
<gene>
    <name evidence="2" type="ORF">PS9374_00293</name>
</gene>
<dbReference type="OrthoDB" id="4955088at2"/>
<accession>A0A171B4W3</accession>
<evidence type="ECO:0000313" key="2">
    <source>
        <dbReference type="EMBL" id="GAT64662.1"/>
    </source>
</evidence>
<dbReference type="RefSeq" id="WP_068894416.1">
    <property type="nucleotide sequence ID" value="NZ_BDCX01000001.1"/>
</dbReference>
<dbReference type="Proteomes" id="UP000077701">
    <property type="component" value="Unassembled WGS sequence"/>
</dbReference>
<evidence type="ECO:0000313" key="3">
    <source>
        <dbReference type="Proteomes" id="UP000077701"/>
    </source>
</evidence>
<reference evidence="3" key="2">
    <citation type="submission" date="2016-04" db="EMBL/GenBank/DDBJ databases">
        <title>Planomonospora sphaerica JCM9374 whole genome shotgun sequence.</title>
        <authorList>
            <person name="Suzuki T."/>
            <person name="Dohra H."/>
            <person name="Kodani S."/>
        </authorList>
    </citation>
    <scope>NUCLEOTIDE SEQUENCE [LARGE SCALE GENOMIC DNA]</scope>
    <source>
        <strain evidence="3">JCM 9374</strain>
    </source>
</reference>
<keyword evidence="1" id="KW-0812">Transmembrane</keyword>
<feature type="transmembrane region" description="Helical" evidence="1">
    <location>
        <begin position="30"/>
        <end position="53"/>
    </location>
</feature>
<name>A0A171B4W3_9ACTN</name>
<feature type="transmembrane region" description="Helical" evidence="1">
    <location>
        <begin position="108"/>
        <end position="126"/>
    </location>
</feature>
<dbReference type="AlphaFoldDB" id="A0A171B4W3"/>
<feature type="transmembrane region" description="Helical" evidence="1">
    <location>
        <begin position="133"/>
        <end position="150"/>
    </location>
</feature>
<evidence type="ECO:0008006" key="4">
    <source>
        <dbReference type="Google" id="ProtNLM"/>
    </source>
</evidence>
<feature type="transmembrane region" description="Helical" evidence="1">
    <location>
        <begin position="156"/>
        <end position="181"/>
    </location>
</feature>
<reference evidence="2 3" key="1">
    <citation type="journal article" date="2016" name="Genome Announc.">
        <title>Draft Genome Sequence of Planomonospora sphaerica JCM9374, a Rare Actinomycete.</title>
        <authorList>
            <person name="Dohra H."/>
            <person name="Suzuki T."/>
            <person name="Inoue Y."/>
            <person name="Kodani S."/>
        </authorList>
    </citation>
    <scope>NUCLEOTIDE SEQUENCE [LARGE SCALE GENOMIC DNA]</scope>
    <source>
        <strain evidence="2 3">JCM 9374</strain>
    </source>
</reference>
<sequence>MQRLTGLLIGAVFGAVFVFVNSHLPLDPTIALVLRVAASAALGGVVLLWFTAVRRARTTGVEPVVAGGQAGGKMFGLGFAVIAVAEVVMLFGGIAVLRALDRPVETNVAWIALVVGLHFVALGPVWKNRTIMLPGLVLTVLGAAGIAMTFTPALEWVPLVSGVLSGVTLLAGCTASSWSALSAPAATR</sequence>